<dbReference type="InterPro" id="IPR000700">
    <property type="entry name" value="PAS-assoc_C"/>
</dbReference>
<dbReference type="SMART" id="SM00091">
    <property type="entry name" value="PAS"/>
    <property type="match status" value="1"/>
</dbReference>
<reference evidence="3 4" key="1">
    <citation type="submission" date="2016-11" db="EMBL/GenBank/DDBJ databases">
        <authorList>
            <person name="Jaros S."/>
            <person name="Januszkiewicz K."/>
            <person name="Wedrychowicz H."/>
        </authorList>
    </citation>
    <scope>NUCLEOTIDE SEQUENCE [LARGE SCALE GENOMIC DNA]</scope>
    <source>
        <strain evidence="3 4">DSM 5091</strain>
    </source>
</reference>
<accession>A0A1M6NI75</accession>
<protein>
    <submittedName>
        <fullName evidence="3">PAS domain S-box-containing protein</fullName>
    </submittedName>
</protein>
<evidence type="ECO:0000313" key="3">
    <source>
        <dbReference type="EMBL" id="SHJ95373.1"/>
    </source>
</evidence>
<dbReference type="Proteomes" id="UP000184171">
    <property type="component" value="Unassembled WGS sequence"/>
</dbReference>
<dbReference type="InterPro" id="IPR035965">
    <property type="entry name" value="PAS-like_dom_sf"/>
</dbReference>
<dbReference type="Gene3D" id="3.30.450.20">
    <property type="entry name" value="PAS domain"/>
    <property type="match status" value="1"/>
</dbReference>
<feature type="domain" description="PAS" evidence="1">
    <location>
        <begin position="6"/>
        <end position="76"/>
    </location>
</feature>
<dbReference type="EMBL" id="FQZT01000028">
    <property type="protein sequence ID" value="SHJ95373.1"/>
    <property type="molecule type" value="Genomic_DNA"/>
</dbReference>
<dbReference type="STRING" id="1122189.SAMN02745165_03616"/>
<evidence type="ECO:0000313" key="4">
    <source>
        <dbReference type="Proteomes" id="UP000184171"/>
    </source>
</evidence>
<dbReference type="PANTHER" id="PTHR44757:SF2">
    <property type="entry name" value="BIOFILM ARCHITECTURE MAINTENANCE PROTEIN MBAA"/>
    <property type="match status" value="1"/>
</dbReference>
<dbReference type="OrthoDB" id="341208at2"/>
<feature type="domain" description="PAC" evidence="2">
    <location>
        <begin position="83"/>
        <end position="135"/>
    </location>
</feature>
<dbReference type="NCBIfam" id="TIGR00229">
    <property type="entry name" value="sensory_box"/>
    <property type="match status" value="1"/>
</dbReference>
<dbReference type="PROSITE" id="PS50113">
    <property type="entry name" value="PAC"/>
    <property type="match status" value="1"/>
</dbReference>
<dbReference type="InterPro" id="IPR000014">
    <property type="entry name" value="PAS"/>
</dbReference>
<dbReference type="RefSeq" id="WP_072910121.1">
    <property type="nucleotide sequence ID" value="NZ_FQZT01000028.1"/>
</dbReference>
<dbReference type="CDD" id="cd00130">
    <property type="entry name" value="PAS"/>
    <property type="match status" value="1"/>
</dbReference>
<evidence type="ECO:0000259" key="2">
    <source>
        <dbReference type="PROSITE" id="PS50113"/>
    </source>
</evidence>
<dbReference type="PROSITE" id="PS50112">
    <property type="entry name" value="PAS"/>
    <property type="match status" value="1"/>
</dbReference>
<keyword evidence="4" id="KW-1185">Reference proteome</keyword>
<evidence type="ECO:0000259" key="1">
    <source>
        <dbReference type="PROSITE" id="PS50112"/>
    </source>
</evidence>
<dbReference type="AlphaFoldDB" id="A0A1M6NI75"/>
<dbReference type="InterPro" id="IPR052155">
    <property type="entry name" value="Biofilm_reg_signaling"/>
</dbReference>
<dbReference type="PANTHER" id="PTHR44757">
    <property type="entry name" value="DIGUANYLATE CYCLASE DGCP"/>
    <property type="match status" value="1"/>
</dbReference>
<gene>
    <name evidence="3" type="ORF">SAMN02745165_03616</name>
</gene>
<dbReference type="Pfam" id="PF13426">
    <property type="entry name" value="PAS_9"/>
    <property type="match status" value="1"/>
</dbReference>
<proteinExistence type="predicted"/>
<organism evidence="3 4">
    <name type="scientific">Malonomonas rubra DSM 5091</name>
    <dbReference type="NCBI Taxonomy" id="1122189"/>
    <lineage>
        <taxon>Bacteria</taxon>
        <taxon>Pseudomonadati</taxon>
        <taxon>Thermodesulfobacteriota</taxon>
        <taxon>Desulfuromonadia</taxon>
        <taxon>Desulfuromonadales</taxon>
        <taxon>Geopsychrobacteraceae</taxon>
        <taxon>Malonomonas</taxon>
    </lineage>
</organism>
<name>A0A1M6NI75_MALRU</name>
<dbReference type="SUPFAM" id="SSF55785">
    <property type="entry name" value="PYP-like sensor domain (PAS domain)"/>
    <property type="match status" value="1"/>
</dbReference>
<sequence>MNKTQKTKIYQAICEEAPDAILFADRQSVIRTWNKGAELMFGYSAEEVIGESLDLIIPENLRQRHNDGYAATMKSGHSKYGHDLLSVPAVHKDGRRLFCDFSIVMVKNDDGEMLGIASIMRDTTAQKAREKELRERIKELETKAG</sequence>